<keyword evidence="3" id="KW-1185">Reference proteome</keyword>
<evidence type="ECO:0000256" key="1">
    <source>
        <dbReference type="SAM" id="MobiDB-lite"/>
    </source>
</evidence>
<feature type="compositionally biased region" description="Polar residues" evidence="1">
    <location>
        <begin position="140"/>
        <end position="163"/>
    </location>
</feature>
<dbReference type="EMBL" id="SGPJ01000040">
    <property type="protein sequence ID" value="THH00777.1"/>
    <property type="molecule type" value="Genomic_DNA"/>
</dbReference>
<dbReference type="AlphaFoldDB" id="A0A4S4KR50"/>
<name>A0A4S4KR50_9APHY</name>
<dbReference type="Proteomes" id="UP000309038">
    <property type="component" value="Unassembled WGS sequence"/>
</dbReference>
<accession>A0A4S4KR50</accession>
<evidence type="ECO:0000313" key="3">
    <source>
        <dbReference type="Proteomes" id="UP000309038"/>
    </source>
</evidence>
<sequence>MARFRDLALFRRAIKICEKSRPENLSVFKKLIVLETPESDDLGIMETQTRTTRTNKIKAAVKTKPPPRRKSTRKQRYVFVSSILKTKTYQDYFDPSPEVEKRLLSLADLKPKKSHRKKDAHEMDQDIETLQPDLPPAVETPNQAQVVNAESESQTQAETQLVIDTQDKDTESISELKRKTLPLSQDQPRKTKKVKISMAPAVDLGD</sequence>
<organism evidence="2 3">
    <name type="scientific">Hermanssonia centrifuga</name>
    <dbReference type="NCBI Taxonomy" id="98765"/>
    <lineage>
        <taxon>Eukaryota</taxon>
        <taxon>Fungi</taxon>
        <taxon>Dikarya</taxon>
        <taxon>Basidiomycota</taxon>
        <taxon>Agaricomycotina</taxon>
        <taxon>Agaricomycetes</taxon>
        <taxon>Polyporales</taxon>
        <taxon>Meruliaceae</taxon>
        <taxon>Hermanssonia</taxon>
    </lineage>
</organism>
<reference evidence="2 3" key="1">
    <citation type="submission" date="2019-02" db="EMBL/GenBank/DDBJ databases">
        <title>Genome sequencing of the rare red list fungi Phlebia centrifuga.</title>
        <authorList>
            <person name="Buettner E."/>
            <person name="Kellner H."/>
        </authorList>
    </citation>
    <scope>NUCLEOTIDE SEQUENCE [LARGE SCALE GENOMIC DNA]</scope>
    <source>
        <strain evidence="2 3">DSM 108282</strain>
    </source>
</reference>
<evidence type="ECO:0000313" key="2">
    <source>
        <dbReference type="EMBL" id="THH00777.1"/>
    </source>
</evidence>
<feature type="region of interest" description="Disordered" evidence="1">
    <location>
        <begin position="131"/>
        <end position="206"/>
    </location>
</feature>
<feature type="compositionally biased region" description="Basic and acidic residues" evidence="1">
    <location>
        <begin position="165"/>
        <end position="178"/>
    </location>
</feature>
<comment type="caution">
    <text evidence="2">The sequence shown here is derived from an EMBL/GenBank/DDBJ whole genome shotgun (WGS) entry which is preliminary data.</text>
</comment>
<proteinExistence type="predicted"/>
<protein>
    <submittedName>
        <fullName evidence="2">Uncharacterized protein</fullName>
    </submittedName>
</protein>
<gene>
    <name evidence="2" type="ORF">EW026_g1803</name>
</gene>